<keyword evidence="5" id="KW-0963">Cytoplasm</keyword>
<evidence type="ECO:0000256" key="10">
    <source>
        <dbReference type="ARBA" id="ARBA00023306"/>
    </source>
</evidence>
<dbReference type="RefSeq" id="XP_017577922.1">
    <property type="nucleotide sequence ID" value="XM_017722433.2"/>
</dbReference>
<dbReference type="InterPro" id="IPR004953">
    <property type="entry name" value="EB1_C"/>
</dbReference>
<keyword evidence="17" id="KW-1185">Reference proteome</keyword>
<evidence type="ECO:0000256" key="4">
    <source>
        <dbReference type="ARBA" id="ARBA00019567"/>
    </source>
</evidence>
<proteinExistence type="inferred from homology"/>
<feature type="region of interest" description="Disordered" evidence="13">
    <location>
        <begin position="126"/>
        <end position="186"/>
    </location>
</feature>
<dbReference type="RefSeq" id="XP_017577921.1">
    <property type="nucleotide sequence ID" value="XM_017722432.2"/>
</dbReference>
<feature type="domain" description="EB1 C-terminal" evidence="15">
    <location>
        <begin position="188"/>
        <end position="258"/>
    </location>
</feature>
<keyword evidence="6" id="KW-0132">Cell division</keyword>
<dbReference type="InterPro" id="IPR036133">
    <property type="entry name" value="EB1_C_sf"/>
</dbReference>
<dbReference type="InterPro" id="IPR027328">
    <property type="entry name" value="MAPRE"/>
</dbReference>
<dbReference type="AlphaFoldDB" id="A0AAR2LBN2"/>
<reference evidence="16" key="2">
    <citation type="submission" date="2025-08" db="UniProtKB">
        <authorList>
            <consortium name="Ensembl"/>
        </authorList>
    </citation>
    <scope>IDENTIFICATION</scope>
</reference>
<evidence type="ECO:0000259" key="15">
    <source>
        <dbReference type="PROSITE" id="PS51230"/>
    </source>
</evidence>
<dbReference type="InterPro" id="IPR036872">
    <property type="entry name" value="CH_dom_sf"/>
</dbReference>
<dbReference type="GO" id="GO:0005874">
    <property type="term" value="C:microtubule"/>
    <property type="evidence" value="ECO:0007669"/>
    <property type="project" value="UniProtKB-KW"/>
</dbReference>
<evidence type="ECO:0000256" key="7">
    <source>
        <dbReference type="ARBA" id="ARBA00022701"/>
    </source>
</evidence>
<evidence type="ECO:0000259" key="14">
    <source>
        <dbReference type="PROSITE" id="PS50021"/>
    </source>
</evidence>
<evidence type="ECO:0000256" key="13">
    <source>
        <dbReference type="SAM" id="MobiDB-lite"/>
    </source>
</evidence>
<dbReference type="GO" id="GO:0000922">
    <property type="term" value="C:spindle pole"/>
    <property type="evidence" value="ECO:0007669"/>
    <property type="project" value="UniProtKB-SubCell"/>
</dbReference>
<feature type="compositionally biased region" description="Low complexity" evidence="13">
    <location>
        <begin position="171"/>
        <end position="186"/>
    </location>
</feature>
<dbReference type="Gene3D" id="1.10.418.10">
    <property type="entry name" value="Calponin-like domain"/>
    <property type="match status" value="1"/>
</dbReference>
<dbReference type="CTD" id="334135"/>
<dbReference type="RefSeq" id="XP_017577924.1">
    <property type="nucleotide sequence ID" value="XM_017722435.2"/>
</dbReference>
<dbReference type="FunFam" id="1.10.418.10:FF:000007">
    <property type="entry name" value="Microtubule-associated protein, RP/EB family, member 2"/>
    <property type="match status" value="1"/>
</dbReference>
<name>A0AAR2LBN2_PYGNA</name>
<dbReference type="GO" id="GO:0051301">
    <property type="term" value="P:cell division"/>
    <property type="evidence" value="ECO:0007669"/>
    <property type="project" value="UniProtKB-KW"/>
</dbReference>
<comment type="subcellular location">
    <subcellularLocation>
        <location evidence="1">Cytoplasm</location>
        <location evidence="1">Cytoskeleton</location>
        <location evidence="1">Microtubule organizing center</location>
        <location evidence="1">Centrosome</location>
    </subcellularLocation>
    <subcellularLocation>
        <location evidence="2">Cytoplasm</location>
        <location evidence="2">Cytoskeleton</location>
        <location evidence="2">Spindle pole</location>
    </subcellularLocation>
</comment>
<protein>
    <recommendedName>
        <fullName evidence="4">Microtubule-associated protein RP/EB family member 1</fullName>
    </recommendedName>
</protein>
<dbReference type="SUPFAM" id="SSF47576">
    <property type="entry name" value="Calponin-homology domain, CH-domain"/>
    <property type="match status" value="1"/>
</dbReference>
<evidence type="ECO:0000256" key="9">
    <source>
        <dbReference type="ARBA" id="ARBA00023212"/>
    </source>
</evidence>
<dbReference type="PROSITE" id="PS51230">
    <property type="entry name" value="EB1_C"/>
    <property type="match status" value="1"/>
</dbReference>
<dbReference type="Pfam" id="PF03271">
    <property type="entry name" value="EB1"/>
    <property type="match status" value="1"/>
</dbReference>
<dbReference type="Proteomes" id="UP001501920">
    <property type="component" value="Chromosome 28"/>
</dbReference>
<evidence type="ECO:0000256" key="8">
    <source>
        <dbReference type="ARBA" id="ARBA00022776"/>
    </source>
</evidence>
<keyword evidence="8" id="KW-0498">Mitosis</keyword>
<dbReference type="SUPFAM" id="SSF140612">
    <property type="entry name" value="EB1 dimerisation domain-like"/>
    <property type="match status" value="1"/>
</dbReference>
<sequence>MAVNVFSTSVTSENLSRHDLLTWINNSLHMSHSKIEQLCSGAAYCQFMDMLFPSSLPLKKVKFQAKLEHEYIHNFKLLQNSFKKLGVNKIIPVDKLVKGKFQDNFEFVQWFKKFFDANYDGKEYDPEAARQGQEVATSERPAAAVANKAKKSSTEARITPVKPTAPVAPQRSTTAAPKPAPSAARRTGLVAAEEDSEELTQMISDLKCAVTDLEKERDFYFGKLRNIELLCQEKEGEADPTLQKILDILYATDEGFVIPGDDAGEPEEF</sequence>
<dbReference type="Gene3D" id="1.20.5.1430">
    <property type="match status" value="1"/>
</dbReference>
<keyword evidence="12" id="KW-0175">Coiled coil</keyword>
<dbReference type="GO" id="GO:0005813">
    <property type="term" value="C:centrosome"/>
    <property type="evidence" value="ECO:0007669"/>
    <property type="project" value="UniProtKB-SubCell"/>
</dbReference>
<dbReference type="GeneID" id="108442407"/>
<accession>A0AAR2LBN2</accession>
<feature type="domain" description="Calponin-homology (CH)" evidence="14">
    <location>
        <begin position="14"/>
        <end position="116"/>
    </location>
</feature>
<evidence type="ECO:0000313" key="16">
    <source>
        <dbReference type="Ensembl" id="ENSPNAP00000071801.1"/>
    </source>
</evidence>
<comment type="similarity">
    <text evidence="3">Belongs to the MAPRE family.</text>
</comment>
<evidence type="ECO:0000256" key="12">
    <source>
        <dbReference type="SAM" id="Coils"/>
    </source>
</evidence>
<dbReference type="PROSITE" id="PS50021">
    <property type="entry name" value="CH"/>
    <property type="match status" value="1"/>
</dbReference>
<keyword evidence="7 11" id="KW-0493">Microtubule</keyword>
<dbReference type="InterPro" id="IPR001715">
    <property type="entry name" value="CH_dom"/>
</dbReference>
<dbReference type="PANTHER" id="PTHR10623">
    <property type="entry name" value="MICROTUBULE-ASSOCIATED PROTEIN RP/EB FAMILY MEMBER"/>
    <property type="match status" value="1"/>
</dbReference>
<dbReference type="GeneTree" id="ENSGT00490000043329"/>
<dbReference type="GO" id="GO:0051010">
    <property type="term" value="F:microtubule plus-end binding"/>
    <property type="evidence" value="ECO:0007669"/>
    <property type="project" value="UniProtKB-ARBA"/>
</dbReference>
<evidence type="ECO:0000256" key="11">
    <source>
        <dbReference type="PROSITE-ProRule" id="PRU00576"/>
    </source>
</evidence>
<evidence type="ECO:0000256" key="3">
    <source>
        <dbReference type="ARBA" id="ARBA00010729"/>
    </source>
</evidence>
<reference evidence="16 17" key="1">
    <citation type="submission" date="2020-10" db="EMBL/GenBank/DDBJ databases">
        <title>Pygocentrus nattereri (red-bellied piranha) genome, fPygNat1, primary haplotype.</title>
        <authorList>
            <person name="Myers G."/>
            <person name="Meyer A."/>
            <person name="Karagic N."/>
            <person name="Pippel M."/>
            <person name="Winkler S."/>
            <person name="Tracey A."/>
            <person name="Wood J."/>
            <person name="Formenti G."/>
            <person name="Howe K."/>
            <person name="Fedrigo O."/>
            <person name="Jarvis E.D."/>
        </authorList>
    </citation>
    <scope>NUCLEOTIDE SEQUENCE [LARGE SCALE GENOMIC DNA]</scope>
</reference>
<keyword evidence="10" id="KW-0131">Cell cycle</keyword>
<reference evidence="16" key="3">
    <citation type="submission" date="2025-09" db="UniProtKB">
        <authorList>
            <consortium name="Ensembl"/>
        </authorList>
    </citation>
    <scope>IDENTIFICATION</scope>
</reference>
<evidence type="ECO:0000256" key="1">
    <source>
        <dbReference type="ARBA" id="ARBA00004300"/>
    </source>
</evidence>
<evidence type="ECO:0000256" key="6">
    <source>
        <dbReference type="ARBA" id="ARBA00022618"/>
    </source>
</evidence>
<organism evidence="16 17">
    <name type="scientific">Pygocentrus nattereri</name>
    <name type="common">Red-bellied piranha</name>
    <dbReference type="NCBI Taxonomy" id="42514"/>
    <lineage>
        <taxon>Eukaryota</taxon>
        <taxon>Metazoa</taxon>
        <taxon>Chordata</taxon>
        <taxon>Craniata</taxon>
        <taxon>Vertebrata</taxon>
        <taxon>Euteleostomi</taxon>
        <taxon>Actinopterygii</taxon>
        <taxon>Neopterygii</taxon>
        <taxon>Teleostei</taxon>
        <taxon>Ostariophysi</taxon>
        <taxon>Characiformes</taxon>
        <taxon>Characoidei</taxon>
        <taxon>Pygocentrus</taxon>
    </lineage>
</organism>
<keyword evidence="9" id="KW-0206">Cytoskeleton</keyword>
<evidence type="ECO:0000256" key="5">
    <source>
        <dbReference type="ARBA" id="ARBA00022490"/>
    </source>
</evidence>
<evidence type="ECO:0000256" key="2">
    <source>
        <dbReference type="ARBA" id="ARBA00004647"/>
    </source>
</evidence>
<feature type="coiled-coil region" evidence="12">
    <location>
        <begin position="189"/>
        <end position="216"/>
    </location>
</feature>
<dbReference type="Ensembl" id="ENSPNAT00000059227.1">
    <property type="protein sequence ID" value="ENSPNAP00000071801.1"/>
    <property type="gene ID" value="ENSPNAG00000017072.2"/>
</dbReference>
<dbReference type="Pfam" id="PF00307">
    <property type="entry name" value="CH"/>
    <property type="match status" value="1"/>
</dbReference>
<dbReference type="FunFam" id="1.20.5.1430:FF:000001">
    <property type="entry name" value="microtubule-associated protein RP/EB family member 1"/>
    <property type="match status" value="1"/>
</dbReference>
<evidence type="ECO:0000313" key="17">
    <source>
        <dbReference type="Proteomes" id="UP001501920"/>
    </source>
</evidence>